<evidence type="ECO:0000313" key="2">
    <source>
        <dbReference type="Proteomes" id="UP001281147"/>
    </source>
</evidence>
<dbReference type="Proteomes" id="UP001281147">
    <property type="component" value="Unassembled WGS sequence"/>
</dbReference>
<keyword evidence="2" id="KW-1185">Reference proteome</keyword>
<sequence length="225" mass="24848">MAVIQEIRKLDLDNVPDAFRSQIEEQSTAVQDLVAIFTAGIKRYERSMGGRSEKSWFGSVPRKVQWALSAADDLDKFRQSLSAHLDMIKIAIQTMCLCSNDGREVNASRAIVSSGNDGRRAMLPERAQDPSFAKQGCEDFHGMEHLEVTAGSGLFQGLQDAEDIAQIIYRRLLSRSGGFPMATQGRAYTLPDMAHEDSVSGHTQMRHFASSISVAGGEPDFLRDH</sequence>
<comment type="caution">
    <text evidence="1">The sequence shown here is derived from an EMBL/GenBank/DDBJ whole genome shotgun (WGS) entry which is preliminary data.</text>
</comment>
<evidence type="ECO:0000313" key="1">
    <source>
        <dbReference type="EMBL" id="KAK3721313.1"/>
    </source>
</evidence>
<protein>
    <submittedName>
        <fullName evidence="1">Uncharacterized protein</fullName>
    </submittedName>
</protein>
<organism evidence="1 2">
    <name type="scientific">Vermiconidia calcicola</name>
    <dbReference type="NCBI Taxonomy" id="1690605"/>
    <lineage>
        <taxon>Eukaryota</taxon>
        <taxon>Fungi</taxon>
        <taxon>Dikarya</taxon>
        <taxon>Ascomycota</taxon>
        <taxon>Pezizomycotina</taxon>
        <taxon>Dothideomycetes</taxon>
        <taxon>Dothideomycetidae</taxon>
        <taxon>Mycosphaerellales</taxon>
        <taxon>Extremaceae</taxon>
        <taxon>Vermiconidia</taxon>
    </lineage>
</organism>
<reference evidence="1" key="1">
    <citation type="submission" date="2023-07" db="EMBL/GenBank/DDBJ databases">
        <title>Black Yeasts Isolated from many extreme environments.</title>
        <authorList>
            <person name="Coleine C."/>
            <person name="Stajich J.E."/>
            <person name="Selbmann L."/>
        </authorList>
    </citation>
    <scope>NUCLEOTIDE SEQUENCE</scope>
    <source>
        <strain evidence="1">CCFEE 5714</strain>
    </source>
</reference>
<proteinExistence type="predicted"/>
<accession>A0ACC3NQR7</accession>
<name>A0ACC3NQR7_9PEZI</name>
<dbReference type="EMBL" id="JAUTXU010000018">
    <property type="protein sequence ID" value="KAK3721313.1"/>
    <property type="molecule type" value="Genomic_DNA"/>
</dbReference>
<gene>
    <name evidence="1" type="ORF">LTR37_003189</name>
</gene>